<dbReference type="InterPro" id="IPR036412">
    <property type="entry name" value="HAD-like_sf"/>
</dbReference>
<dbReference type="SFLD" id="SFLDF00027">
    <property type="entry name" value="p-type_atpase"/>
    <property type="match status" value="1"/>
</dbReference>
<comment type="caution">
    <text evidence="9">The sequence shown here is derived from an EMBL/GenBank/DDBJ whole genome shotgun (WGS) entry which is preliminary data.</text>
</comment>
<feature type="transmembrane region" description="Helical" evidence="7">
    <location>
        <begin position="688"/>
        <end position="707"/>
    </location>
</feature>
<keyword evidence="5 7" id="KW-0472">Membrane</keyword>
<proteinExistence type="predicted"/>
<feature type="transmembrane region" description="Helical" evidence="7">
    <location>
        <begin position="590"/>
        <end position="612"/>
    </location>
</feature>
<evidence type="ECO:0000256" key="3">
    <source>
        <dbReference type="ARBA" id="ARBA00022967"/>
    </source>
</evidence>
<feature type="transmembrane region" description="Helical" evidence="7">
    <location>
        <begin position="744"/>
        <end position="769"/>
    </location>
</feature>
<feature type="compositionally biased region" description="Basic and acidic residues" evidence="6">
    <location>
        <begin position="17"/>
        <end position="34"/>
    </location>
</feature>
<evidence type="ECO:0000259" key="8">
    <source>
        <dbReference type="Pfam" id="PF00122"/>
    </source>
</evidence>
<dbReference type="Gene3D" id="2.70.150.10">
    <property type="entry name" value="Calcium-transporting ATPase, cytoplasmic transduction domain A"/>
    <property type="match status" value="1"/>
</dbReference>
<dbReference type="InterPro" id="IPR023298">
    <property type="entry name" value="ATPase_P-typ_TM_dom_sf"/>
</dbReference>
<accession>A0ABS9MI34</accession>
<dbReference type="Gene3D" id="3.40.1110.10">
    <property type="entry name" value="Calcium-transporting ATPase, cytoplasmic domain N"/>
    <property type="match status" value="1"/>
</dbReference>
<keyword evidence="4 7" id="KW-1133">Transmembrane helix</keyword>
<gene>
    <name evidence="9" type="ORF">L0P57_04710</name>
</gene>
<feature type="domain" description="P-type ATPase A" evidence="8">
    <location>
        <begin position="100"/>
        <end position="198"/>
    </location>
</feature>
<evidence type="ECO:0000256" key="1">
    <source>
        <dbReference type="ARBA" id="ARBA00004141"/>
    </source>
</evidence>
<dbReference type="EMBL" id="JAKNHQ010000004">
    <property type="protein sequence ID" value="MCG4610236.1"/>
    <property type="molecule type" value="Genomic_DNA"/>
</dbReference>
<feature type="compositionally biased region" description="Polar residues" evidence="6">
    <location>
        <begin position="1"/>
        <end position="15"/>
    </location>
</feature>
<comment type="subcellular location">
    <subcellularLocation>
        <location evidence="1">Membrane</location>
        <topology evidence="1">Multi-pass membrane protein</topology>
    </subcellularLocation>
</comment>
<dbReference type="SUPFAM" id="SSF81653">
    <property type="entry name" value="Calcium ATPase, transduction domain A"/>
    <property type="match status" value="1"/>
</dbReference>
<evidence type="ECO:0000256" key="6">
    <source>
        <dbReference type="SAM" id="MobiDB-lite"/>
    </source>
</evidence>
<feature type="transmembrane region" description="Helical" evidence="7">
    <location>
        <begin position="257"/>
        <end position="276"/>
    </location>
</feature>
<dbReference type="Proteomes" id="UP001298681">
    <property type="component" value="Unassembled WGS sequence"/>
</dbReference>
<evidence type="ECO:0000256" key="5">
    <source>
        <dbReference type="ARBA" id="ARBA00023136"/>
    </source>
</evidence>
<dbReference type="SUPFAM" id="SSF56784">
    <property type="entry name" value="HAD-like"/>
    <property type="match status" value="1"/>
</dbReference>
<dbReference type="InterPro" id="IPR001757">
    <property type="entry name" value="P_typ_ATPase"/>
</dbReference>
<dbReference type="InterPro" id="IPR023214">
    <property type="entry name" value="HAD_sf"/>
</dbReference>
<feature type="transmembrane region" description="Helical" evidence="7">
    <location>
        <begin position="218"/>
        <end position="237"/>
    </location>
</feature>
<evidence type="ECO:0000256" key="7">
    <source>
        <dbReference type="SAM" id="Phobius"/>
    </source>
</evidence>
<dbReference type="Gene3D" id="1.20.1110.10">
    <property type="entry name" value="Calcium-transporting ATPase, transmembrane domain"/>
    <property type="match status" value="1"/>
</dbReference>
<name>A0ABS9MI34_9FIRM</name>
<dbReference type="PROSITE" id="PS00154">
    <property type="entry name" value="ATPASE_E1_E2"/>
    <property type="match status" value="1"/>
</dbReference>
<dbReference type="Gene3D" id="3.40.50.1000">
    <property type="entry name" value="HAD superfamily/HAD-like"/>
    <property type="match status" value="1"/>
</dbReference>
<dbReference type="InterPro" id="IPR059000">
    <property type="entry name" value="ATPase_P-type_domA"/>
</dbReference>
<dbReference type="SUPFAM" id="SSF81665">
    <property type="entry name" value="Calcium ATPase, transmembrane domain M"/>
    <property type="match status" value="1"/>
</dbReference>
<evidence type="ECO:0000313" key="9">
    <source>
        <dbReference type="EMBL" id="MCG4610236.1"/>
    </source>
</evidence>
<dbReference type="RefSeq" id="WP_237966553.1">
    <property type="nucleotide sequence ID" value="NZ_JAKNHQ010000004.1"/>
</dbReference>
<dbReference type="InterPro" id="IPR023299">
    <property type="entry name" value="ATPase_P-typ_cyto_dom_N"/>
</dbReference>
<feature type="transmembrane region" description="Helical" evidence="7">
    <location>
        <begin position="658"/>
        <end position="682"/>
    </location>
</feature>
<evidence type="ECO:0000256" key="2">
    <source>
        <dbReference type="ARBA" id="ARBA00022692"/>
    </source>
</evidence>
<dbReference type="PANTHER" id="PTHR42861">
    <property type="entry name" value="CALCIUM-TRANSPORTING ATPASE"/>
    <property type="match status" value="1"/>
</dbReference>
<dbReference type="InterPro" id="IPR018303">
    <property type="entry name" value="ATPase_P-typ_P_site"/>
</dbReference>
<dbReference type="SFLD" id="SFLDG00002">
    <property type="entry name" value="C1.7:_P-type_atpase_like"/>
    <property type="match status" value="1"/>
</dbReference>
<keyword evidence="2 7" id="KW-0812">Transmembrane</keyword>
<dbReference type="InterPro" id="IPR008250">
    <property type="entry name" value="ATPase_P-typ_transduc_dom_A_sf"/>
</dbReference>
<dbReference type="InterPro" id="IPR044492">
    <property type="entry name" value="P_typ_ATPase_HD_dom"/>
</dbReference>
<evidence type="ECO:0000256" key="4">
    <source>
        <dbReference type="ARBA" id="ARBA00022989"/>
    </source>
</evidence>
<evidence type="ECO:0000313" key="10">
    <source>
        <dbReference type="Proteomes" id="UP001298681"/>
    </source>
</evidence>
<dbReference type="CDD" id="cd02609">
    <property type="entry name" value="P-type_ATPase"/>
    <property type="match status" value="1"/>
</dbReference>
<dbReference type="Pfam" id="PF00122">
    <property type="entry name" value="E1-E2_ATPase"/>
    <property type="match status" value="1"/>
</dbReference>
<protein>
    <submittedName>
        <fullName evidence="9">Cation-translocating P-type ATPase</fullName>
    </submittedName>
</protein>
<feature type="transmembrane region" description="Helical" evidence="7">
    <location>
        <begin position="714"/>
        <end position="732"/>
    </location>
</feature>
<feature type="region of interest" description="Disordered" evidence="6">
    <location>
        <begin position="1"/>
        <end position="35"/>
    </location>
</feature>
<keyword evidence="3" id="KW-1278">Translocase</keyword>
<organism evidence="9 10">
    <name type="scientific">Anaeromassilibacillus senegalensis</name>
    <dbReference type="NCBI Taxonomy" id="1673717"/>
    <lineage>
        <taxon>Bacteria</taxon>
        <taxon>Bacillati</taxon>
        <taxon>Bacillota</taxon>
        <taxon>Clostridia</taxon>
        <taxon>Eubacteriales</taxon>
        <taxon>Acutalibacteraceae</taxon>
        <taxon>Anaeromassilibacillus</taxon>
    </lineage>
</organism>
<dbReference type="Pfam" id="PF00702">
    <property type="entry name" value="Hydrolase"/>
    <property type="match status" value="1"/>
</dbReference>
<reference evidence="9 10" key="1">
    <citation type="submission" date="2022-01" db="EMBL/GenBank/DDBJ databases">
        <title>Collection of gut derived symbiotic bacterial strains cultured from healthy donors.</title>
        <authorList>
            <person name="Lin H."/>
            <person name="Kohout C."/>
            <person name="Waligurski E."/>
            <person name="Pamer E.G."/>
        </authorList>
    </citation>
    <scope>NUCLEOTIDE SEQUENCE [LARGE SCALE GENOMIC DNA]</scope>
    <source>
        <strain evidence="9 10">DFI.7.58</strain>
    </source>
</reference>
<dbReference type="SFLD" id="SFLDS00003">
    <property type="entry name" value="Haloacid_Dehalogenase"/>
    <property type="match status" value="1"/>
</dbReference>
<keyword evidence="10" id="KW-1185">Reference proteome</keyword>
<sequence>MTHFSPDSNLGLTSEQVEEKRRDGRQNTEPEKVTKTTGQILKDNICTLFNLFNVLIAVALALVGAWSNMLFILIIALNTLIGIVQEIHAKKLVDKLSLLSMPMAKVVRDGKLSEIPVYELVEEDVMELSGGNQVCSDSVILSGAVEVNESLLTGESDPIRKAAGDHLLSGSFIISGKCRACVEHVGMENYASKIAHEAKKLRGVHSELLSSMRKVTRFTGYLIPPLGILLFLEAFYLRGDPINHAVVSTAAGLLGMLPKGLVLLISISLAVGIIALSKKKVLVQELFALETLAHVDTLCLDKTGTLTEGKMQVEEVELTDIGRSMPFDEIIGSFLHYTDDNNATFQALQAHFAQKESFAPVQKIPFSSDRKWSAIAFEEFTFIIGAPERLAGPELGDHFEKELNAGKRILLAGITPEPVSPDKPLPEIHVLVSIVISDPIRPNAAETLAYFQQEGVDLKLISGDNPVTVSALAAKAGFPDADRYIDMSGVTEEADLEKAVQEYSIFGRVSPLQKKQIVQSLQKHGHSVAMTGDGVNDLLALREADCSIAIAEGSDAARQVSQVVLLNSDFSSLPSVLSEGRRVVNNITRVAGIFFVKTIYSVLLSIVCLLLNIPFPFVPIQITLIDLVIEGYPSFFMSFEPDSRKVSGRFLPSVMARALPNAISILVCFLVFLGVSPLLQISAEQSSILLYLLVGTVGIQAVFKASWPLNKLRVFLCSTMTVGFYAAVFLFHKLLQVSLPTTETLLLFAGFALLSFLIERGATVLIQWFCRNRAAHKHTTNPTR</sequence>
<feature type="transmembrane region" description="Helical" evidence="7">
    <location>
        <begin position="618"/>
        <end position="637"/>
    </location>
</feature>
<dbReference type="PRINTS" id="PR00119">
    <property type="entry name" value="CATATPASE"/>
</dbReference>
<dbReference type="NCBIfam" id="TIGR01494">
    <property type="entry name" value="ATPase_P-type"/>
    <property type="match status" value="2"/>
</dbReference>